<accession>A0A2G8TG02</accession>
<evidence type="ECO:0000256" key="1">
    <source>
        <dbReference type="SAM" id="MobiDB-lite"/>
    </source>
</evidence>
<dbReference type="AlphaFoldDB" id="A0A2G8TG02"/>
<organism evidence="2 3">
    <name type="scientific">Massilia eurypsychrophila</name>
    <dbReference type="NCBI Taxonomy" id="1485217"/>
    <lineage>
        <taxon>Bacteria</taxon>
        <taxon>Pseudomonadati</taxon>
        <taxon>Pseudomonadota</taxon>
        <taxon>Betaproteobacteria</taxon>
        <taxon>Burkholderiales</taxon>
        <taxon>Oxalobacteraceae</taxon>
        <taxon>Telluria group</taxon>
        <taxon>Massilia</taxon>
    </lineage>
</organism>
<dbReference type="EMBL" id="PDOC01000005">
    <property type="protein sequence ID" value="PIL44869.1"/>
    <property type="molecule type" value="Genomic_DNA"/>
</dbReference>
<evidence type="ECO:0000313" key="3">
    <source>
        <dbReference type="Proteomes" id="UP000230390"/>
    </source>
</evidence>
<feature type="region of interest" description="Disordered" evidence="1">
    <location>
        <begin position="232"/>
        <end position="275"/>
    </location>
</feature>
<feature type="compositionally biased region" description="Pro residues" evidence="1">
    <location>
        <begin position="322"/>
        <end position="339"/>
    </location>
</feature>
<comment type="caution">
    <text evidence="2">The sequence shown here is derived from an EMBL/GenBank/DDBJ whole genome shotgun (WGS) entry which is preliminary data.</text>
</comment>
<keyword evidence="3" id="KW-1185">Reference proteome</keyword>
<evidence type="ECO:0008006" key="4">
    <source>
        <dbReference type="Google" id="ProtNLM"/>
    </source>
</evidence>
<reference evidence="2 3" key="1">
    <citation type="submission" date="2017-10" db="EMBL/GenBank/DDBJ databases">
        <title>Massilia psychrophilum sp. nov., a novel purple-pigmented bacterium isolated from Tianshan glacier, Xinjiang Municipality, China.</title>
        <authorList>
            <person name="Wang H."/>
        </authorList>
    </citation>
    <scope>NUCLEOTIDE SEQUENCE [LARGE SCALE GENOMIC DNA]</scope>
    <source>
        <strain evidence="2 3">JCM 30074</strain>
    </source>
</reference>
<dbReference type="Proteomes" id="UP000230390">
    <property type="component" value="Unassembled WGS sequence"/>
</dbReference>
<feature type="compositionally biased region" description="Polar residues" evidence="1">
    <location>
        <begin position="238"/>
        <end position="248"/>
    </location>
</feature>
<gene>
    <name evidence="2" type="ORF">CR105_10305</name>
</gene>
<protein>
    <recommendedName>
        <fullName evidence="4">PEP-CTERM protein-sorting domain-containing protein</fullName>
    </recommendedName>
</protein>
<feature type="region of interest" description="Disordered" evidence="1">
    <location>
        <begin position="294"/>
        <end position="347"/>
    </location>
</feature>
<proteinExistence type="predicted"/>
<evidence type="ECO:0000313" key="2">
    <source>
        <dbReference type="EMBL" id="PIL44869.1"/>
    </source>
</evidence>
<name>A0A2G8TG02_9BURK</name>
<sequence>MAALAGGGFALIVLVLVWLVLTETPERVRAPALVTAQVPAARATAAPSMPASRPAKLVYRHSVLPGGVHSAAELAFALSSDAVASAHFAGFDVAATRIVRVEQSRLVQVSYRIGDKIYWTRHKVRLAVGEELLSDGTNLVRARCGNRIADEPQGITLDNEPAPEALDALMVSAEGLLDEPEYMPAAGSAMAPEASAHTLTQPARVSLASNVQFGTPSPYTVLRDAPTRLTLAQAPPVSVSTPGRTSSAAPRPGSDGAAIPAPGSTQFPVGPTLGVPSAPAAPVTAAPVPDVPAPLPPVPTAGSQPLPSAVPKPAMPASESPDPFPPGPTSGPQFVPPEAPTQIPEPGSAALAAIALVAVALARRGRKRHAARPRAP</sequence>